<keyword evidence="2" id="KW-1185">Reference proteome</keyword>
<gene>
    <name evidence="1" type="primary">Acey_s0620.g742</name>
    <name evidence="1" type="ORF">Y032_0620g742</name>
</gene>
<name>A0A016WL22_9BILA</name>
<protein>
    <submittedName>
        <fullName evidence="1">Uncharacterized protein</fullName>
    </submittedName>
</protein>
<comment type="caution">
    <text evidence="1">The sequence shown here is derived from an EMBL/GenBank/DDBJ whole genome shotgun (WGS) entry which is preliminary data.</text>
</comment>
<organism evidence="1 2">
    <name type="scientific">Ancylostoma ceylanicum</name>
    <dbReference type="NCBI Taxonomy" id="53326"/>
    <lineage>
        <taxon>Eukaryota</taxon>
        <taxon>Metazoa</taxon>
        <taxon>Ecdysozoa</taxon>
        <taxon>Nematoda</taxon>
        <taxon>Chromadorea</taxon>
        <taxon>Rhabditida</taxon>
        <taxon>Rhabditina</taxon>
        <taxon>Rhabditomorpha</taxon>
        <taxon>Strongyloidea</taxon>
        <taxon>Ancylostomatidae</taxon>
        <taxon>Ancylostomatinae</taxon>
        <taxon>Ancylostoma</taxon>
    </lineage>
</organism>
<dbReference type="EMBL" id="JARK01000220">
    <property type="protein sequence ID" value="EYC40301.1"/>
    <property type="molecule type" value="Genomic_DNA"/>
</dbReference>
<proteinExistence type="predicted"/>
<evidence type="ECO:0000313" key="1">
    <source>
        <dbReference type="EMBL" id="EYC40301.1"/>
    </source>
</evidence>
<dbReference type="AlphaFoldDB" id="A0A016WL22"/>
<sequence length="178" mass="20076">MTLTEAMAQVTALTHQIQAAIETLVTEDTEHDFDFDVRPAARTVVCEGPTRVLLVVADITPKMKLVRLQLGEEALRMDVPVWNLGQLVSVDVLKTVEQALGLDEERLIGIDQCRDWLTTSWGWLQEGISTCDASARAASITRDRRPAVCTQCLRRLMRNRSKSQRGVLFSWLKKENKL</sequence>
<reference evidence="2" key="1">
    <citation type="journal article" date="2015" name="Nat. Genet.">
        <title>The genome and transcriptome of the zoonotic hookworm Ancylostoma ceylanicum identify infection-specific gene families.</title>
        <authorList>
            <person name="Schwarz E.M."/>
            <person name="Hu Y."/>
            <person name="Antoshechkin I."/>
            <person name="Miller M.M."/>
            <person name="Sternberg P.W."/>
            <person name="Aroian R.V."/>
        </authorList>
    </citation>
    <scope>NUCLEOTIDE SEQUENCE</scope>
    <source>
        <strain evidence="2">HY135</strain>
    </source>
</reference>
<accession>A0A016WL22</accession>
<evidence type="ECO:0000313" key="2">
    <source>
        <dbReference type="Proteomes" id="UP000024635"/>
    </source>
</evidence>
<dbReference type="Proteomes" id="UP000024635">
    <property type="component" value="Unassembled WGS sequence"/>
</dbReference>